<dbReference type="Proteomes" id="UP000250088">
    <property type="component" value="Chromosome"/>
</dbReference>
<keyword evidence="3" id="KW-1185">Reference proteome</keyword>
<keyword evidence="1" id="KW-1133">Transmembrane helix</keyword>
<organism evidence="2 3">
    <name type="scientific">Natrarchaeobaculum aegyptiacum</name>
    <dbReference type="NCBI Taxonomy" id="745377"/>
    <lineage>
        <taxon>Archaea</taxon>
        <taxon>Methanobacteriati</taxon>
        <taxon>Methanobacteriota</taxon>
        <taxon>Stenosarchaea group</taxon>
        <taxon>Halobacteria</taxon>
        <taxon>Halobacteriales</taxon>
        <taxon>Natrialbaceae</taxon>
        <taxon>Natrarchaeobaculum</taxon>
    </lineage>
</organism>
<feature type="transmembrane region" description="Helical" evidence="1">
    <location>
        <begin position="60"/>
        <end position="80"/>
    </location>
</feature>
<dbReference type="KEGG" id="naj:B1756_09380"/>
<accession>A0A2Z2I0X2</accession>
<dbReference type="AlphaFoldDB" id="A0A2Z2I0X2"/>
<dbReference type="GeneID" id="43740519"/>
<proteinExistence type="predicted"/>
<keyword evidence="1" id="KW-0812">Transmembrane</keyword>
<evidence type="ECO:0000313" key="3">
    <source>
        <dbReference type="Proteomes" id="UP000250088"/>
    </source>
</evidence>
<evidence type="ECO:0000313" key="2">
    <source>
        <dbReference type="EMBL" id="ARS89918.1"/>
    </source>
</evidence>
<keyword evidence="1" id="KW-0472">Membrane</keyword>
<gene>
    <name evidence="2" type="ORF">B1756_09380</name>
</gene>
<name>A0A2Z2I0X2_9EURY</name>
<reference evidence="3" key="1">
    <citation type="submission" date="2017-02" db="EMBL/GenBank/DDBJ databases">
        <title>Natronthermophilus aegyptiacus gen. nov.,sp. nov., an aerobic, extremely halophilic alkalithermophilic archaeon isolated from the athalassohaline Wadi An Natrun, Egypt.</title>
        <authorList>
            <person name="Zhao B."/>
        </authorList>
    </citation>
    <scope>NUCLEOTIDE SEQUENCE [LARGE SCALE GENOMIC DNA]</scope>
    <source>
        <strain evidence="3">JW/NM-HA 15</strain>
    </source>
</reference>
<protein>
    <submittedName>
        <fullName evidence="2">Uncharacterized protein</fullName>
    </submittedName>
</protein>
<feature type="transmembrane region" description="Helical" evidence="1">
    <location>
        <begin position="12"/>
        <end position="35"/>
    </location>
</feature>
<dbReference type="RefSeq" id="WP_086888297.1">
    <property type="nucleotide sequence ID" value="NZ_CP019893.1"/>
</dbReference>
<evidence type="ECO:0000256" key="1">
    <source>
        <dbReference type="SAM" id="Phobius"/>
    </source>
</evidence>
<sequence length="94" mass="10508">MSVLSHLRRIILVLIAFLALLVLGIVIDGVTVPIIELGEQYGLSEGPFSTPFQLAVDIRYFPIAIMLVGLFVWLLVGPIVRTRREEQQRRVGPP</sequence>
<dbReference type="EMBL" id="CP019893">
    <property type="protein sequence ID" value="ARS89918.1"/>
    <property type="molecule type" value="Genomic_DNA"/>
</dbReference>